<sequence>MVLNEERTNILIAPDSSQQYGSVTAIHPEDLRVYKRRWYIIFVYFLCAALNGMKWNTWSPIQGTAQVAFGWSDGTITLLVAWSPIVFTIILAPVSWLMDAKGLRAATLLLAVSNFAAAAFQAIPLTNLKWQTVLVHLGMIVGDVGAPVAMALGPLISAAWFPPRQRTIATAVASLSSYVGVGLAFIVGPLLVPDVVNKDNNIGKSINYTKIRNNMTNMQLQFLKDKIMQLMYIELGVTTLLLLVVIGYFPKKPPSPPSLTATIDRLNFKDGFKRLISNKQFMLLLFINGITIGVYNGWASILDLNLSQFGLGEKTAGWLGFGTSMIGIVSGIGLSWLADHVSHHMKAIQLVLLFAAAVSYTLFTLICAGYIPYNKSVLFITCILGGFFTNGTIPLFFEMAVETAYPVAEGITSTLLIGSANVPQMIFYIFPMLSNIGLQWINWCILITYAACVPLLALWKERYYRSEVDDREIGVSNGPS</sequence>
<feature type="transmembrane region" description="Helical" evidence="5">
    <location>
        <begin position="440"/>
        <end position="459"/>
    </location>
</feature>
<dbReference type="EMBL" id="JARQWQ010000018">
    <property type="protein sequence ID" value="KAK2565874.1"/>
    <property type="molecule type" value="Genomic_DNA"/>
</dbReference>
<dbReference type="InterPro" id="IPR011701">
    <property type="entry name" value="MFS"/>
</dbReference>
<reference evidence="6" key="2">
    <citation type="journal article" date="2023" name="Science">
        <title>Genomic signatures of disease resistance in endangered staghorn corals.</title>
        <authorList>
            <person name="Vollmer S.V."/>
            <person name="Selwyn J.D."/>
            <person name="Despard B.A."/>
            <person name="Roesel C.L."/>
        </authorList>
    </citation>
    <scope>NUCLEOTIDE SEQUENCE</scope>
    <source>
        <strain evidence="6">K2</strain>
    </source>
</reference>
<dbReference type="PANTHER" id="PTHR10924">
    <property type="entry name" value="MAJOR FACILITATOR SUPERFAMILY PROTEIN-RELATED"/>
    <property type="match status" value="1"/>
</dbReference>
<dbReference type="Pfam" id="PF07690">
    <property type="entry name" value="MFS_1"/>
    <property type="match status" value="1"/>
</dbReference>
<feature type="transmembrane region" description="Helical" evidence="5">
    <location>
        <begin position="377"/>
        <end position="401"/>
    </location>
</feature>
<evidence type="ECO:0000256" key="1">
    <source>
        <dbReference type="ARBA" id="ARBA00004141"/>
    </source>
</evidence>
<name>A0AAD9QQY3_ACRCE</name>
<evidence type="ECO:0000256" key="2">
    <source>
        <dbReference type="ARBA" id="ARBA00022692"/>
    </source>
</evidence>
<feature type="transmembrane region" description="Helical" evidence="5">
    <location>
        <begin position="38"/>
        <end position="56"/>
    </location>
</feature>
<dbReference type="PANTHER" id="PTHR10924:SF27">
    <property type="entry name" value="SOLUTE CARRIER FAMILY 49 MEMBER 4"/>
    <property type="match status" value="1"/>
</dbReference>
<evidence type="ECO:0000256" key="3">
    <source>
        <dbReference type="ARBA" id="ARBA00022989"/>
    </source>
</evidence>
<evidence type="ECO:0000313" key="7">
    <source>
        <dbReference type="Proteomes" id="UP001249851"/>
    </source>
</evidence>
<keyword evidence="7" id="KW-1185">Reference proteome</keyword>
<feature type="transmembrane region" description="Helical" evidence="5">
    <location>
        <begin position="318"/>
        <end position="338"/>
    </location>
</feature>
<feature type="transmembrane region" description="Helical" evidence="5">
    <location>
        <begin position="135"/>
        <end position="161"/>
    </location>
</feature>
<reference evidence="6" key="1">
    <citation type="journal article" date="2023" name="G3 (Bethesda)">
        <title>Whole genome assembly and annotation of the endangered Caribbean coral Acropora cervicornis.</title>
        <authorList>
            <person name="Selwyn J.D."/>
            <person name="Vollmer S.V."/>
        </authorList>
    </citation>
    <scope>NUCLEOTIDE SEQUENCE</scope>
    <source>
        <strain evidence="6">K2</strain>
    </source>
</reference>
<dbReference type="AlphaFoldDB" id="A0AAD9QQY3"/>
<evidence type="ECO:0000256" key="5">
    <source>
        <dbReference type="SAM" id="Phobius"/>
    </source>
</evidence>
<feature type="transmembrane region" description="Helical" evidence="5">
    <location>
        <begin position="76"/>
        <end position="98"/>
    </location>
</feature>
<feature type="transmembrane region" description="Helical" evidence="5">
    <location>
        <begin position="281"/>
        <end position="298"/>
    </location>
</feature>
<feature type="transmembrane region" description="Helical" evidence="5">
    <location>
        <begin position="350"/>
        <end position="371"/>
    </location>
</feature>
<comment type="subcellular location">
    <subcellularLocation>
        <location evidence="1">Membrane</location>
        <topology evidence="1">Multi-pass membrane protein</topology>
    </subcellularLocation>
</comment>
<feature type="transmembrane region" description="Helical" evidence="5">
    <location>
        <begin position="227"/>
        <end position="249"/>
    </location>
</feature>
<proteinExistence type="predicted"/>
<dbReference type="GO" id="GO:0022857">
    <property type="term" value="F:transmembrane transporter activity"/>
    <property type="evidence" value="ECO:0007669"/>
    <property type="project" value="InterPro"/>
</dbReference>
<dbReference type="Gene3D" id="1.20.1250.20">
    <property type="entry name" value="MFS general substrate transporter like domains"/>
    <property type="match status" value="1"/>
</dbReference>
<comment type="caution">
    <text evidence="6">The sequence shown here is derived from an EMBL/GenBank/DDBJ whole genome shotgun (WGS) entry which is preliminary data.</text>
</comment>
<gene>
    <name evidence="6" type="ORF">P5673_010166</name>
</gene>
<keyword evidence="4 5" id="KW-0472">Membrane</keyword>
<dbReference type="GO" id="GO:0016020">
    <property type="term" value="C:membrane"/>
    <property type="evidence" value="ECO:0007669"/>
    <property type="project" value="UniProtKB-SubCell"/>
</dbReference>
<evidence type="ECO:0000256" key="4">
    <source>
        <dbReference type="ARBA" id="ARBA00023136"/>
    </source>
</evidence>
<dbReference type="Proteomes" id="UP001249851">
    <property type="component" value="Unassembled WGS sequence"/>
</dbReference>
<dbReference type="SUPFAM" id="SSF103473">
    <property type="entry name" value="MFS general substrate transporter"/>
    <property type="match status" value="1"/>
</dbReference>
<feature type="transmembrane region" description="Helical" evidence="5">
    <location>
        <begin position="105"/>
        <end position="123"/>
    </location>
</feature>
<accession>A0AAD9QQY3</accession>
<keyword evidence="2 5" id="KW-0812">Transmembrane</keyword>
<evidence type="ECO:0000313" key="6">
    <source>
        <dbReference type="EMBL" id="KAK2565874.1"/>
    </source>
</evidence>
<feature type="transmembrane region" description="Helical" evidence="5">
    <location>
        <begin position="413"/>
        <end position="434"/>
    </location>
</feature>
<dbReference type="InterPro" id="IPR049680">
    <property type="entry name" value="FLVCR1-2_SLC49-like"/>
</dbReference>
<protein>
    <submittedName>
        <fullName evidence="6">Solute carrier family 49 member 4-like protein</fullName>
    </submittedName>
</protein>
<organism evidence="6 7">
    <name type="scientific">Acropora cervicornis</name>
    <name type="common">Staghorn coral</name>
    <dbReference type="NCBI Taxonomy" id="6130"/>
    <lineage>
        <taxon>Eukaryota</taxon>
        <taxon>Metazoa</taxon>
        <taxon>Cnidaria</taxon>
        <taxon>Anthozoa</taxon>
        <taxon>Hexacorallia</taxon>
        <taxon>Scleractinia</taxon>
        <taxon>Astrocoeniina</taxon>
        <taxon>Acroporidae</taxon>
        <taxon>Acropora</taxon>
    </lineage>
</organism>
<feature type="transmembrane region" description="Helical" evidence="5">
    <location>
        <begin position="168"/>
        <end position="192"/>
    </location>
</feature>
<keyword evidence="3 5" id="KW-1133">Transmembrane helix</keyword>
<dbReference type="InterPro" id="IPR036259">
    <property type="entry name" value="MFS_trans_sf"/>
</dbReference>